<evidence type="ECO:0000256" key="12">
    <source>
        <dbReference type="HAMAP-Rule" id="MF_00041"/>
    </source>
</evidence>
<evidence type="ECO:0000259" key="13">
    <source>
        <dbReference type="SMART" id="SM00840"/>
    </source>
</evidence>
<feature type="binding site" evidence="12">
    <location>
        <position position="28"/>
    </location>
    <ligand>
        <name>Zn(2+)</name>
        <dbReference type="ChEBI" id="CHEBI:29105"/>
    </ligand>
</feature>
<evidence type="ECO:0000256" key="3">
    <source>
        <dbReference type="ARBA" id="ARBA00011245"/>
    </source>
</evidence>
<keyword evidence="9 12" id="KW-0067">ATP-binding</keyword>
<evidence type="ECO:0000256" key="4">
    <source>
        <dbReference type="ARBA" id="ARBA00022490"/>
    </source>
</evidence>
<evidence type="ECO:0000256" key="5">
    <source>
        <dbReference type="ARBA" id="ARBA00022598"/>
    </source>
</evidence>
<evidence type="ECO:0000256" key="9">
    <source>
        <dbReference type="ARBA" id="ARBA00022840"/>
    </source>
</evidence>
<feature type="binding site" evidence="12">
    <location>
        <position position="235"/>
    </location>
    <ligand>
        <name>Zn(2+)</name>
        <dbReference type="ChEBI" id="CHEBI:29105"/>
    </ligand>
</feature>
<dbReference type="HAMAP" id="MF_00041">
    <property type="entry name" value="Cys_tRNA_synth"/>
    <property type="match status" value="1"/>
</dbReference>
<dbReference type="InterPro" id="IPR032678">
    <property type="entry name" value="tRNA-synt_1_cat_dom"/>
</dbReference>
<evidence type="ECO:0000256" key="2">
    <source>
        <dbReference type="ARBA" id="ARBA00005594"/>
    </source>
</evidence>
<dbReference type="GO" id="GO:0005829">
    <property type="term" value="C:cytosol"/>
    <property type="evidence" value="ECO:0007669"/>
    <property type="project" value="TreeGrafter"/>
</dbReference>
<evidence type="ECO:0000256" key="7">
    <source>
        <dbReference type="ARBA" id="ARBA00022741"/>
    </source>
</evidence>
<name>A0A4D6YLE1_9GAMM</name>
<feature type="short sequence motif" description="'KMSKS' region" evidence="12">
    <location>
        <begin position="267"/>
        <end position="271"/>
    </location>
</feature>
<evidence type="ECO:0000256" key="11">
    <source>
        <dbReference type="ARBA" id="ARBA00023146"/>
    </source>
</evidence>
<evidence type="ECO:0000313" key="14">
    <source>
        <dbReference type="EMBL" id="QCI26458.1"/>
    </source>
</evidence>
<keyword evidence="10 12" id="KW-0648">Protein biosynthesis</keyword>
<dbReference type="InterPro" id="IPR014729">
    <property type="entry name" value="Rossmann-like_a/b/a_fold"/>
</dbReference>
<organism evidence="14 15">
    <name type="scientific">Buchnera aphidicola</name>
    <name type="common">Stegophylla sp.</name>
    <dbReference type="NCBI Taxonomy" id="2315800"/>
    <lineage>
        <taxon>Bacteria</taxon>
        <taxon>Pseudomonadati</taxon>
        <taxon>Pseudomonadota</taxon>
        <taxon>Gammaproteobacteria</taxon>
        <taxon>Enterobacterales</taxon>
        <taxon>Erwiniaceae</taxon>
        <taxon>Buchnera</taxon>
    </lineage>
</organism>
<feature type="binding site" evidence="12">
    <location>
        <position position="239"/>
    </location>
    <ligand>
        <name>Zn(2+)</name>
        <dbReference type="ChEBI" id="CHEBI:29105"/>
    </ligand>
</feature>
<dbReference type="Gene3D" id="3.40.50.620">
    <property type="entry name" value="HUPs"/>
    <property type="match status" value="1"/>
</dbReference>
<keyword evidence="5 12" id="KW-0436">Ligase</keyword>
<dbReference type="SUPFAM" id="SSF52374">
    <property type="entry name" value="Nucleotidylyl transferase"/>
    <property type="match status" value="1"/>
</dbReference>
<proteinExistence type="inferred from homology"/>
<dbReference type="Pfam" id="PF09190">
    <property type="entry name" value="DALR_2"/>
    <property type="match status" value="1"/>
</dbReference>
<dbReference type="EMBL" id="CP032998">
    <property type="protein sequence ID" value="QCI26458.1"/>
    <property type="molecule type" value="Genomic_DNA"/>
</dbReference>
<dbReference type="Gene3D" id="1.20.120.1910">
    <property type="entry name" value="Cysteine-tRNA ligase, C-terminal anti-codon recognition domain"/>
    <property type="match status" value="1"/>
</dbReference>
<dbReference type="PRINTS" id="PR00983">
    <property type="entry name" value="TRNASYNTHCYS"/>
</dbReference>
<dbReference type="Proteomes" id="UP000298636">
    <property type="component" value="Chromosome"/>
</dbReference>
<keyword evidence="15" id="KW-1185">Reference proteome</keyword>
<dbReference type="NCBIfam" id="TIGR00435">
    <property type="entry name" value="cysS"/>
    <property type="match status" value="1"/>
</dbReference>
<keyword evidence="8 12" id="KW-0862">Zinc</keyword>
<reference evidence="14 15" key="1">
    <citation type="submission" date="2018-10" db="EMBL/GenBank/DDBJ databases">
        <title>Comparative functional genomics of the obligate endosymbiont Buchnera aphidicola.</title>
        <authorList>
            <person name="Chong R.A."/>
        </authorList>
    </citation>
    <scope>NUCLEOTIDE SEQUENCE [LARGE SCALE GENOMIC DNA]</scope>
    <source>
        <strain evidence="14 15">Ssp</strain>
    </source>
</reference>
<dbReference type="AlphaFoldDB" id="A0A4D6YLE1"/>
<evidence type="ECO:0000256" key="10">
    <source>
        <dbReference type="ARBA" id="ARBA00022917"/>
    </source>
</evidence>
<feature type="binding site" evidence="12">
    <location>
        <position position="270"/>
    </location>
    <ligand>
        <name>ATP</name>
        <dbReference type="ChEBI" id="CHEBI:30616"/>
    </ligand>
</feature>
<dbReference type="PANTHER" id="PTHR10890">
    <property type="entry name" value="CYSTEINYL-TRNA SYNTHETASE"/>
    <property type="match status" value="1"/>
</dbReference>
<protein>
    <recommendedName>
        <fullName evidence="12">Cysteine--tRNA ligase</fullName>
        <ecNumber evidence="12">6.1.1.16</ecNumber>
    </recommendedName>
    <alternativeName>
        <fullName evidence="12">Cysteinyl-tRNA synthetase</fullName>
        <shortName evidence="12">CysRS</shortName>
    </alternativeName>
</protein>
<evidence type="ECO:0000256" key="8">
    <source>
        <dbReference type="ARBA" id="ARBA00022833"/>
    </source>
</evidence>
<dbReference type="InterPro" id="IPR024909">
    <property type="entry name" value="Cys-tRNA/MSH_ligase"/>
</dbReference>
<dbReference type="InterPro" id="IPR009080">
    <property type="entry name" value="tRNAsynth_Ia_anticodon-bd"/>
</dbReference>
<dbReference type="GO" id="GO:0008270">
    <property type="term" value="F:zinc ion binding"/>
    <property type="evidence" value="ECO:0007669"/>
    <property type="project" value="UniProtKB-UniRule"/>
</dbReference>
<comment type="subunit">
    <text evidence="3 12">Monomer.</text>
</comment>
<dbReference type="SMART" id="SM00840">
    <property type="entry name" value="DALR_2"/>
    <property type="match status" value="1"/>
</dbReference>
<dbReference type="OrthoDB" id="9815130at2"/>
<evidence type="ECO:0000256" key="1">
    <source>
        <dbReference type="ARBA" id="ARBA00004496"/>
    </source>
</evidence>
<keyword evidence="11 12" id="KW-0030">Aminoacyl-tRNA synthetase</keyword>
<keyword evidence="7 12" id="KW-0547">Nucleotide-binding</keyword>
<gene>
    <name evidence="12" type="primary">cysS</name>
    <name evidence="14" type="ORF">D9V79_01490</name>
</gene>
<feature type="short sequence motif" description="'HIGH' region" evidence="12">
    <location>
        <begin position="30"/>
        <end position="40"/>
    </location>
</feature>
<dbReference type="InterPro" id="IPR015273">
    <property type="entry name" value="Cys-tRNA-synt_Ia_DALR"/>
</dbReference>
<dbReference type="SUPFAM" id="SSF47323">
    <property type="entry name" value="Anticodon-binding domain of a subclass of class I aminoacyl-tRNA synthetases"/>
    <property type="match status" value="1"/>
</dbReference>
<evidence type="ECO:0000256" key="6">
    <source>
        <dbReference type="ARBA" id="ARBA00022723"/>
    </source>
</evidence>
<sequence length="477" mass="56907">MLKIFNTLTRKKDFFFSVCSKKINMYVCGITVYDSCHIGHGRTFTIFDVILKYFKHCQYKVKYVRNITDIDDKIIQKSRINKENIYSLTQRMISNMLYDFKKLGITLPQYQPRATNHINTIIYMIEKLLKNKHAYIAKNGDVVFSISSYLNYGSFSNQSLKKLKYFNNIDLSNIKRDRKDFILWKKQVCLDDPCWKSPWGYGRPGWHIECSAINYDYFLNNIDIHGGGIDLLFPHHENERAQSICFHNTQYGHFWIHVGMLLVKNKKMSKSLNNALILKKILKIYNSEVVRYFFLSTHYRSPLYYSQENLEKSKNALIKLYFILYTSMLKDKVLTTNILYQYNNKFSICFYSALNDDFNIPKALSILFQLERKIQFYLKYDNVILANQLAYQLKYLANIIGLLDQDPINFLNQCHFFCTSYSLQQHDNYIIDIIRKRNIARKYKLWEKADKLRDKLYALNVIFQDTKDGTLWKNRYF</sequence>
<dbReference type="InterPro" id="IPR015803">
    <property type="entry name" value="Cys-tRNA-ligase"/>
</dbReference>
<comment type="similarity">
    <text evidence="2 12">Belongs to the class-I aminoacyl-tRNA synthetase family.</text>
</comment>
<evidence type="ECO:0000313" key="15">
    <source>
        <dbReference type="Proteomes" id="UP000298636"/>
    </source>
</evidence>
<dbReference type="GO" id="GO:0006423">
    <property type="term" value="P:cysteinyl-tRNA aminoacylation"/>
    <property type="evidence" value="ECO:0007669"/>
    <property type="project" value="UniProtKB-UniRule"/>
</dbReference>
<dbReference type="Pfam" id="PF01406">
    <property type="entry name" value="tRNA-synt_1e"/>
    <property type="match status" value="1"/>
</dbReference>
<dbReference type="GO" id="GO:0004817">
    <property type="term" value="F:cysteine-tRNA ligase activity"/>
    <property type="evidence" value="ECO:0007669"/>
    <property type="project" value="UniProtKB-UniRule"/>
</dbReference>
<dbReference type="EC" id="6.1.1.16" evidence="12"/>
<comment type="cofactor">
    <cofactor evidence="12">
        <name>Zn(2+)</name>
        <dbReference type="ChEBI" id="CHEBI:29105"/>
    </cofactor>
    <text evidence="12">Binds 1 zinc ion per subunit.</text>
</comment>
<dbReference type="GO" id="GO:0005524">
    <property type="term" value="F:ATP binding"/>
    <property type="evidence" value="ECO:0007669"/>
    <property type="project" value="UniProtKB-UniRule"/>
</dbReference>
<dbReference type="CDD" id="cd00672">
    <property type="entry name" value="CysRS_core"/>
    <property type="match status" value="1"/>
</dbReference>
<feature type="domain" description="Cysteinyl-tRNA synthetase class Ia DALR" evidence="13">
    <location>
        <begin position="349"/>
        <end position="411"/>
    </location>
</feature>
<comment type="catalytic activity">
    <reaction evidence="12">
        <text>tRNA(Cys) + L-cysteine + ATP = L-cysteinyl-tRNA(Cys) + AMP + diphosphate</text>
        <dbReference type="Rhea" id="RHEA:17773"/>
        <dbReference type="Rhea" id="RHEA-COMP:9661"/>
        <dbReference type="Rhea" id="RHEA-COMP:9679"/>
        <dbReference type="ChEBI" id="CHEBI:30616"/>
        <dbReference type="ChEBI" id="CHEBI:33019"/>
        <dbReference type="ChEBI" id="CHEBI:35235"/>
        <dbReference type="ChEBI" id="CHEBI:78442"/>
        <dbReference type="ChEBI" id="CHEBI:78517"/>
        <dbReference type="ChEBI" id="CHEBI:456215"/>
        <dbReference type="EC" id="6.1.1.16"/>
    </reaction>
</comment>
<feature type="binding site" evidence="12">
    <location>
        <position position="210"/>
    </location>
    <ligand>
        <name>Zn(2+)</name>
        <dbReference type="ChEBI" id="CHEBI:29105"/>
    </ligand>
</feature>
<dbReference type="RefSeq" id="WP_158351986.1">
    <property type="nucleotide sequence ID" value="NZ_CP032998.1"/>
</dbReference>
<keyword evidence="4 12" id="KW-0963">Cytoplasm</keyword>
<keyword evidence="6 12" id="KW-0479">Metal-binding</keyword>
<comment type="subcellular location">
    <subcellularLocation>
        <location evidence="1 12">Cytoplasm</location>
    </subcellularLocation>
</comment>
<accession>A0A4D6YLE1</accession>
<dbReference type="PANTHER" id="PTHR10890:SF3">
    <property type="entry name" value="CYSTEINE--TRNA LIGASE, CYTOPLASMIC"/>
    <property type="match status" value="1"/>
</dbReference>